<proteinExistence type="predicted"/>
<protein>
    <submittedName>
        <fullName evidence="1">Uncharacterized protein</fullName>
    </submittedName>
</protein>
<dbReference type="Proteomes" id="UP000784294">
    <property type="component" value="Unassembled WGS sequence"/>
</dbReference>
<keyword evidence="2" id="KW-1185">Reference proteome</keyword>
<gene>
    <name evidence="1" type="ORF">PXEA_LOCUS4262</name>
</gene>
<reference evidence="1" key="1">
    <citation type="submission" date="2018-11" db="EMBL/GenBank/DDBJ databases">
        <authorList>
            <consortium name="Pathogen Informatics"/>
        </authorList>
    </citation>
    <scope>NUCLEOTIDE SEQUENCE</scope>
</reference>
<name>A0A3S4ZZA4_9PLAT</name>
<dbReference type="AlphaFoldDB" id="A0A3S4ZZA4"/>
<comment type="caution">
    <text evidence="1">The sequence shown here is derived from an EMBL/GenBank/DDBJ whole genome shotgun (WGS) entry which is preliminary data.</text>
</comment>
<organism evidence="1 2">
    <name type="scientific">Protopolystoma xenopodis</name>
    <dbReference type="NCBI Taxonomy" id="117903"/>
    <lineage>
        <taxon>Eukaryota</taxon>
        <taxon>Metazoa</taxon>
        <taxon>Spiralia</taxon>
        <taxon>Lophotrochozoa</taxon>
        <taxon>Platyhelminthes</taxon>
        <taxon>Monogenea</taxon>
        <taxon>Polyopisthocotylea</taxon>
        <taxon>Polystomatidea</taxon>
        <taxon>Polystomatidae</taxon>
        <taxon>Protopolystoma</taxon>
    </lineage>
</organism>
<accession>A0A3S4ZZA4</accession>
<evidence type="ECO:0000313" key="1">
    <source>
        <dbReference type="EMBL" id="VEL10822.1"/>
    </source>
</evidence>
<dbReference type="EMBL" id="CAAALY010010036">
    <property type="protein sequence ID" value="VEL10822.1"/>
    <property type="molecule type" value="Genomic_DNA"/>
</dbReference>
<sequence>MNLGCREHPGRIWLRVGNGPPEATLPPLPITCRHLQIQAQAQLHPTAFSRLDSYRQFGQKMAKTPEIARRFGVNEHEIVQSAKPSHCIKCTNHLDIALDCVRPTGLNSSTKRHQLCSCLRKFQQAICARSPAHGWYRRVLDVLFCLINSLTSSLPPFEGETGGYDAAFLESCRKGTLSTARLPSLQ</sequence>
<evidence type="ECO:0000313" key="2">
    <source>
        <dbReference type="Proteomes" id="UP000784294"/>
    </source>
</evidence>